<sequence length="233" mass="27244">MTPPKACSNENLNRIDMKEKQNFLRLNRRLQQSGARQFRMRIRWAVQQNSVMPGKRCPYGVITGLASRKNIEQYFPTLKRKVNLLRLNDINRKNYIPAGFTRSGNELSHQKDTRRGAFLFRRGLKVQAQLNSEQLLDDVIAKSTPCTAVPSFFTKWDVKKVPKGVPLQFEINSVGKQTGMTLNELFRIFQEQALLQSHSHQDSMVLAQRQKYRSMEQNRNPRDKPMYLWTPYL</sequence>
<keyword evidence="7" id="KW-0694">RNA-binding</keyword>
<dbReference type="PANTHER" id="PTHR21038">
    <property type="entry name" value="40-2-3 PROTEIN-RELATED"/>
    <property type="match status" value="1"/>
</dbReference>
<proteinExistence type="inferred from homology"/>
<evidence type="ECO:0000256" key="3">
    <source>
        <dbReference type="ARBA" id="ARBA00010722"/>
    </source>
</evidence>
<dbReference type="GO" id="GO:0016607">
    <property type="term" value="C:nuclear speck"/>
    <property type="evidence" value="ECO:0007669"/>
    <property type="project" value="UniProtKB-SubCell"/>
</dbReference>
<dbReference type="PANTHER" id="PTHR21038:SF2">
    <property type="entry name" value="UAP56-INTERACTING FACTOR"/>
    <property type="match status" value="1"/>
</dbReference>
<evidence type="ECO:0000256" key="9">
    <source>
        <dbReference type="ARBA" id="ARBA00030067"/>
    </source>
</evidence>
<evidence type="ECO:0000313" key="10">
    <source>
        <dbReference type="EMBL" id="KAB0385944.1"/>
    </source>
</evidence>
<dbReference type="Pfam" id="PF07078">
    <property type="entry name" value="FYTT"/>
    <property type="match status" value="2"/>
</dbReference>
<evidence type="ECO:0000256" key="5">
    <source>
        <dbReference type="ARBA" id="ARBA00022448"/>
    </source>
</evidence>
<keyword evidence="11" id="KW-1185">Reference proteome</keyword>
<evidence type="ECO:0000256" key="7">
    <source>
        <dbReference type="ARBA" id="ARBA00022884"/>
    </source>
</evidence>
<comment type="caution">
    <text evidence="10">The sequence shown here is derived from an EMBL/GenBank/DDBJ whole genome shotgun (WGS) entry which is preliminary data.</text>
</comment>
<evidence type="ECO:0000313" key="11">
    <source>
        <dbReference type="Proteomes" id="UP000326062"/>
    </source>
</evidence>
<organism evidence="10 11">
    <name type="scientific">Muntiacus reevesi</name>
    <name type="common">Reeves' muntjac</name>
    <name type="synonym">Cervus reevesi</name>
    <dbReference type="NCBI Taxonomy" id="9886"/>
    <lineage>
        <taxon>Eukaryota</taxon>
        <taxon>Metazoa</taxon>
        <taxon>Chordata</taxon>
        <taxon>Craniata</taxon>
        <taxon>Vertebrata</taxon>
        <taxon>Euteleostomi</taxon>
        <taxon>Mammalia</taxon>
        <taxon>Eutheria</taxon>
        <taxon>Laurasiatheria</taxon>
        <taxon>Artiodactyla</taxon>
        <taxon>Ruminantia</taxon>
        <taxon>Pecora</taxon>
        <taxon>Cervidae</taxon>
        <taxon>Muntiacinae</taxon>
        <taxon>Muntiacus</taxon>
    </lineage>
</organism>
<reference evidence="10 11" key="1">
    <citation type="submission" date="2019-06" db="EMBL/GenBank/DDBJ databases">
        <title>Discovery of a novel chromosome fission-fusion reversal in muntjac.</title>
        <authorList>
            <person name="Mudd A.B."/>
            <person name="Bredeson J.V."/>
            <person name="Baum R."/>
            <person name="Hockemeyer D."/>
            <person name="Rokhsar D.S."/>
        </authorList>
    </citation>
    <scope>NUCLEOTIDE SEQUENCE [LARGE SCALE GENOMIC DNA]</scope>
    <source>
        <strain evidence="10">UCam_UCB_Mr</strain>
        <tissue evidence="10">Fibroblast cell line</tissue>
    </source>
</reference>
<dbReference type="GO" id="GO:0006406">
    <property type="term" value="P:mRNA export from nucleus"/>
    <property type="evidence" value="ECO:0007669"/>
    <property type="project" value="InterPro"/>
</dbReference>
<evidence type="ECO:0000256" key="1">
    <source>
        <dbReference type="ARBA" id="ARBA00004324"/>
    </source>
</evidence>
<gene>
    <name evidence="10" type="ORF">FD755_000900</name>
</gene>
<keyword evidence="6" id="KW-0509">mRNA transport</keyword>
<evidence type="ECO:0000256" key="6">
    <source>
        <dbReference type="ARBA" id="ARBA00022816"/>
    </source>
</evidence>
<dbReference type="InterPro" id="IPR009782">
    <property type="entry name" value="FYTTD1"/>
</dbReference>
<evidence type="ECO:0000256" key="4">
    <source>
        <dbReference type="ARBA" id="ARBA00020622"/>
    </source>
</evidence>
<keyword evidence="8" id="KW-0539">Nucleus</keyword>
<keyword evidence="5" id="KW-0813">Transport</keyword>
<dbReference type="AlphaFoldDB" id="A0A5J5N1R7"/>
<dbReference type="Proteomes" id="UP000326062">
    <property type="component" value="Chromosome 1"/>
</dbReference>
<name>A0A5J5N1R7_MUNRE</name>
<protein>
    <recommendedName>
        <fullName evidence="4">UAP56-interacting factor</fullName>
    </recommendedName>
    <alternativeName>
        <fullName evidence="9">Forty-two-three domain-containing protein 1</fullName>
    </alternativeName>
</protein>
<evidence type="ECO:0000256" key="2">
    <source>
        <dbReference type="ARBA" id="ARBA00004642"/>
    </source>
</evidence>
<comment type="subcellular location">
    <subcellularLocation>
        <location evidence="1">Nucleus speckle</location>
    </subcellularLocation>
    <subcellularLocation>
        <location evidence="2">Nucleus</location>
        <location evidence="2">Nucleoplasm</location>
    </subcellularLocation>
</comment>
<accession>A0A5J5N1R7</accession>
<comment type="similarity">
    <text evidence="3">Belongs to the UIF family.</text>
</comment>
<evidence type="ECO:0000256" key="8">
    <source>
        <dbReference type="ARBA" id="ARBA00023242"/>
    </source>
</evidence>
<dbReference type="EMBL" id="VCEB01000001">
    <property type="protein sequence ID" value="KAB0385944.1"/>
    <property type="molecule type" value="Genomic_DNA"/>
</dbReference>
<dbReference type="GO" id="GO:0003729">
    <property type="term" value="F:mRNA binding"/>
    <property type="evidence" value="ECO:0007669"/>
    <property type="project" value="InterPro"/>
</dbReference>